<evidence type="ECO:0000256" key="5">
    <source>
        <dbReference type="ARBA" id="ARBA00023017"/>
    </source>
</evidence>
<feature type="compositionally biased region" description="Low complexity" evidence="9">
    <location>
        <begin position="386"/>
        <end position="410"/>
    </location>
</feature>
<feature type="coiled-coil region" evidence="8">
    <location>
        <begin position="1142"/>
        <end position="1242"/>
    </location>
</feature>
<dbReference type="STRING" id="215250.A0A316YKC0"/>
<gene>
    <name evidence="11" type="ORF">FA10DRAFT_266522</name>
</gene>
<dbReference type="Proteomes" id="UP000245768">
    <property type="component" value="Unassembled WGS sequence"/>
</dbReference>
<dbReference type="PANTHER" id="PTHR18916">
    <property type="entry name" value="DYNACTIN 1-RELATED MICROTUBULE-BINDING"/>
    <property type="match status" value="1"/>
</dbReference>
<comment type="subcellular location">
    <subcellularLocation>
        <location evidence="1">Cytoplasm</location>
        <location evidence="1">Cytoskeleton</location>
    </subcellularLocation>
</comment>
<keyword evidence="4" id="KW-0493">Microtubule</keyword>
<dbReference type="InterPro" id="IPR022157">
    <property type="entry name" value="Dynactin"/>
</dbReference>
<feature type="compositionally biased region" description="Acidic residues" evidence="9">
    <location>
        <begin position="331"/>
        <end position="348"/>
    </location>
</feature>
<feature type="compositionally biased region" description="Low complexity" evidence="9">
    <location>
        <begin position="130"/>
        <end position="152"/>
    </location>
</feature>
<evidence type="ECO:0000256" key="7">
    <source>
        <dbReference type="ARBA" id="ARBA00023212"/>
    </source>
</evidence>
<evidence type="ECO:0000256" key="8">
    <source>
        <dbReference type="SAM" id="Coils"/>
    </source>
</evidence>
<dbReference type="SUPFAM" id="SSF74924">
    <property type="entry name" value="Cap-Gly domain"/>
    <property type="match status" value="1"/>
</dbReference>
<evidence type="ECO:0000259" key="10">
    <source>
        <dbReference type="PROSITE" id="PS50245"/>
    </source>
</evidence>
<dbReference type="InParanoid" id="A0A316YKC0"/>
<feature type="compositionally biased region" description="Basic and acidic residues" evidence="9">
    <location>
        <begin position="1330"/>
        <end position="1349"/>
    </location>
</feature>
<dbReference type="EMBL" id="KZ819636">
    <property type="protein sequence ID" value="PWN90000.1"/>
    <property type="molecule type" value="Genomic_DNA"/>
</dbReference>
<evidence type="ECO:0000313" key="12">
    <source>
        <dbReference type="Proteomes" id="UP000245768"/>
    </source>
</evidence>
<dbReference type="GeneID" id="37043443"/>
<evidence type="ECO:0000256" key="9">
    <source>
        <dbReference type="SAM" id="MobiDB-lite"/>
    </source>
</evidence>
<comment type="similarity">
    <text evidence="2">Belongs to the dynactin 150 kDa subunit family.</text>
</comment>
<dbReference type="Gene3D" id="2.30.30.190">
    <property type="entry name" value="CAP Gly-rich-like domain"/>
    <property type="match status" value="1"/>
</dbReference>
<keyword evidence="6 8" id="KW-0175">Coiled coil</keyword>
<dbReference type="InterPro" id="IPR000938">
    <property type="entry name" value="CAP-Gly_domain"/>
</dbReference>
<keyword evidence="12" id="KW-1185">Reference proteome</keyword>
<evidence type="ECO:0000256" key="1">
    <source>
        <dbReference type="ARBA" id="ARBA00004245"/>
    </source>
</evidence>
<evidence type="ECO:0000256" key="2">
    <source>
        <dbReference type="ARBA" id="ARBA00011010"/>
    </source>
</evidence>
<feature type="compositionally biased region" description="Low complexity" evidence="9">
    <location>
        <begin position="97"/>
        <end position="113"/>
    </location>
</feature>
<dbReference type="OrthoDB" id="2130750at2759"/>
<dbReference type="PROSITE" id="PS00845">
    <property type="entry name" value="CAP_GLY_1"/>
    <property type="match status" value="1"/>
</dbReference>
<evidence type="ECO:0000256" key="3">
    <source>
        <dbReference type="ARBA" id="ARBA00022490"/>
    </source>
</evidence>
<dbReference type="Pfam" id="PF12455">
    <property type="entry name" value="Dynactin"/>
    <property type="match status" value="1"/>
</dbReference>
<keyword evidence="3" id="KW-0963">Cytoplasm</keyword>
<organism evidence="11 12">
    <name type="scientific">Acaromyces ingoldii</name>
    <dbReference type="NCBI Taxonomy" id="215250"/>
    <lineage>
        <taxon>Eukaryota</taxon>
        <taxon>Fungi</taxon>
        <taxon>Dikarya</taxon>
        <taxon>Basidiomycota</taxon>
        <taxon>Ustilaginomycotina</taxon>
        <taxon>Exobasidiomycetes</taxon>
        <taxon>Exobasidiales</taxon>
        <taxon>Cryptobasidiaceae</taxon>
        <taxon>Acaromyces</taxon>
    </lineage>
</organism>
<feature type="compositionally biased region" description="Polar residues" evidence="9">
    <location>
        <begin position="317"/>
        <end position="327"/>
    </location>
</feature>
<feature type="compositionally biased region" description="Polar residues" evidence="9">
    <location>
        <begin position="159"/>
        <end position="170"/>
    </location>
</feature>
<dbReference type="Pfam" id="PF01302">
    <property type="entry name" value="CAP_GLY"/>
    <property type="match status" value="1"/>
</dbReference>
<keyword evidence="7" id="KW-0206">Cytoskeleton</keyword>
<feature type="domain" description="CAP-Gly" evidence="10">
    <location>
        <begin position="28"/>
        <end position="70"/>
    </location>
</feature>
<protein>
    <recommendedName>
        <fullName evidence="10">CAP-Gly domain-containing protein</fullName>
    </recommendedName>
</protein>
<accession>A0A316YKC0</accession>
<sequence>MASGGAPLRLHTRCDVGTYGRGEILFVGQTSFSPGVWVGIALDEPNGKHDGVVQGKRYFTANGGHGLFVRTSQVNVLDEEEEEEEQAEAEEEEVVKPRSVATSASSRPSTASPIKGRMSAIGRTPGTVNRPRTSAMPPPSAASAAAARRLSPTKGMATPASSRPASTTFGSAARPSISRAPSAASSAASGSSRPTTAATPRTSSSLARNAAATATPRTPAAASRARPTPASATAGSATTASRMPARTPGTATSIRSARAMVPGKAPDTATARAGLRPVAHSRPSMTPARSGAAAAAATPLPSRTPATATTRAVPSHSRASAQQTTRRVTNDDDDDEEDLLAMSIDDDDPSRLLPPSSSDSERDEEVDVLDSPSLRKRLLKERDHMSLSSGPGATASSSTGGTQAARAAAAAELQREVEELRAKLRIAEKKREEDREKMREMELVKNEADQFLAVKPKLTERQAELQNDLRDLRKLEKDWTTQREELERQLAEAQDQAEMALLDKEMAEEKAEAAMVDLEAEKEKAEELQIEVEVLREENALYEHGGSNEADKSSPGYLQLEKQNERLKDALIRLRDLTTESEGDQKRRIAELEKELNSLSDLQQSYESVCGRLETSDALLEDLKIQLDDALGAEEMLEQLTDKNLMLGERIEEMQVMIEDLEALKELNDELEETHVETEKQLQEEVDLKDMQLREHKARHESLQANVADYESTFAQFRELVLNLQTDLEQLRSEQAEAREAVGDGKDLASQSQAMLNLNMKLQSSNLKSQAKTIDLELGKLDASQALSNLDMIRPYLPPAFFEADADAVASLLFFRRMAHKADLIKTIVEGNHDIAGSLASVVPESLIGICQMRHSLAHFAASSRQIAAVVQYAPVETFLKAGRMYRELASIEKRIDGFIEGLRREEVKEDECGREFRRFVKSFEEFSFALGSSGCMTGEEDWDLAAKEIGSATLFDHDLDTLAAALGFAKQSVASLYNDEEIEWELGGKSVEDDVFEPLQTLIDNVRAAKVPARKLLRRLASLYANDEAVEMHAILSLPGLGQLSSQLVSFAAQLAQSLGAYTALVRTSKTPLSMAKVIEYITEASREGLGKVDVKLWSSPLQSTGRLSQTILELLAAATEQENVVKITGSSPWLLRVEQIKADIAHNVEAERQIAKLNEDAKDLYRQIKARDEALQEGAIKVERLQRQLEKSKEESLQMNDVKSSLSEMQRQAKAYQEGNEALQKELEEMQRTNDGLAQQLRSAPAQAGGEGTKGSAEMERGASAGGIGVTGNSFMGSSSLETSFLLDQVESLRGCLNHLRRENSYLKSGDLLKRMDALPLLQSRPTRVREQSEEPKKESGVPVSRKDEEAKSFASAVLETKVLYRQLLDSTSSPRVVLLPGVSLEKDASQPQPEQQKYRRRWQPSAKLPENQLLAQKQVRERIRSRVEALKERLPTMVAI</sequence>
<feature type="compositionally biased region" description="Acidic residues" evidence="9">
    <location>
        <begin position="77"/>
        <end position="93"/>
    </location>
</feature>
<evidence type="ECO:0000313" key="11">
    <source>
        <dbReference type="EMBL" id="PWN90000.1"/>
    </source>
</evidence>
<feature type="region of interest" description="Disordered" evidence="9">
    <location>
        <begin position="75"/>
        <end position="410"/>
    </location>
</feature>
<feature type="region of interest" description="Disordered" evidence="9">
    <location>
        <begin position="1326"/>
        <end position="1349"/>
    </location>
</feature>
<evidence type="ECO:0000256" key="6">
    <source>
        <dbReference type="ARBA" id="ARBA00023054"/>
    </source>
</evidence>
<feature type="region of interest" description="Disordered" evidence="9">
    <location>
        <begin position="1387"/>
        <end position="1409"/>
    </location>
</feature>
<dbReference type="RefSeq" id="XP_025377198.1">
    <property type="nucleotide sequence ID" value="XM_025521527.1"/>
</dbReference>
<feature type="compositionally biased region" description="Low complexity" evidence="9">
    <location>
        <begin position="171"/>
        <end position="242"/>
    </location>
</feature>
<dbReference type="GO" id="GO:0030286">
    <property type="term" value="C:dynein complex"/>
    <property type="evidence" value="ECO:0007669"/>
    <property type="project" value="UniProtKB-KW"/>
</dbReference>
<keyword evidence="5" id="KW-0243">Dynein</keyword>
<reference evidence="11 12" key="1">
    <citation type="journal article" date="2018" name="Mol. Biol. Evol.">
        <title>Broad Genomic Sampling Reveals a Smut Pathogenic Ancestry of the Fungal Clade Ustilaginomycotina.</title>
        <authorList>
            <person name="Kijpornyongpan T."/>
            <person name="Mondo S.J."/>
            <person name="Barry K."/>
            <person name="Sandor L."/>
            <person name="Lee J."/>
            <person name="Lipzen A."/>
            <person name="Pangilinan J."/>
            <person name="LaButti K."/>
            <person name="Hainaut M."/>
            <person name="Henrissat B."/>
            <person name="Grigoriev I.V."/>
            <person name="Spatafora J.W."/>
            <person name="Aime M.C."/>
        </authorList>
    </citation>
    <scope>NUCLEOTIDE SEQUENCE [LARGE SCALE GENOMIC DNA]</scope>
    <source>
        <strain evidence="11 12">MCA 4198</strain>
    </source>
</reference>
<dbReference type="SMART" id="SM01052">
    <property type="entry name" value="CAP_GLY"/>
    <property type="match status" value="1"/>
</dbReference>
<dbReference type="PROSITE" id="PS50245">
    <property type="entry name" value="CAP_GLY_2"/>
    <property type="match status" value="1"/>
</dbReference>
<feature type="region of interest" description="Disordered" evidence="9">
    <location>
        <begin position="1242"/>
        <end position="1262"/>
    </location>
</feature>
<proteinExistence type="inferred from homology"/>
<evidence type="ECO:0000256" key="4">
    <source>
        <dbReference type="ARBA" id="ARBA00022701"/>
    </source>
</evidence>
<name>A0A316YKC0_9BASI</name>
<dbReference type="InterPro" id="IPR036859">
    <property type="entry name" value="CAP-Gly_dom_sf"/>
</dbReference>
<feature type="compositionally biased region" description="Low complexity" evidence="9">
    <location>
        <begin position="286"/>
        <end position="315"/>
    </location>
</feature>
<dbReference type="GO" id="GO:0005874">
    <property type="term" value="C:microtubule"/>
    <property type="evidence" value="ECO:0007669"/>
    <property type="project" value="UniProtKB-KW"/>
</dbReference>